<dbReference type="InterPro" id="IPR059141">
    <property type="entry name" value="Beta-prop_Nup120_160"/>
</dbReference>
<accession>A0AAX4H6W6</accession>
<dbReference type="GeneID" id="88172592"/>
<feature type="domain" description="Nucleoporin Nup120/160 beta-propeller" evidence="1">
    <location>
        <begin position="68"/>
        <end position="542"/>
    </location>
</feature>
<evidence type="ECO:0000313" key="2">
    <source>
        <dbReference type="EMBL" id="WPK24260.1"/>
    </source>
</evidence>
<protein>
    <recommendedName>
        <fullName evidence="1">Nucleoporin Nup120/160 beta-propeller domain-containing protein</fullName>
    </recommendedName>
</protein>
<reference evidence="2 3" key="1">
    <citation type="submission" date="2023-10" db="EMBL/GenBank/DDBJ databases">
        <title>Draft Genome Sequence of Candida saopaulonensis from a very Premature Infant with Sepsis.</title>
        <authorList>
            <person name="Ning Y."/>
            <person name="Dai R."/>
            <person name="Xiao M."/>
            <person name="Xu Y."/>
            <person name="Yan Q."/>
            <person name="Zhang L."/>
        </authorList>
    </citation>
    <scope>NUCLEOTIDE SEQUENCE [LARGE SCALE GENOMIC DNA]</scope>
    <source>
        <strain evidence="2 3">19XY460</strain>
    </source>
</reference>
<sequence>MAAYSVSNIVGYAVHLPTKVVRLPLKYSPPTRPEDVSEKFRNGCLGSSEIVDLSLQRGTFFPAAQVGVTNDMRVLRLLPLLVDETTLLGLQFQNLNIELPHPVVSNRTVACQFVADNGNGEPFLLLDIIDQSFLFLTLRIELSDFIVGNTNRLSVDNFSEWVNISVPYSFELRSLPFCMRALDPANLVVSMRDGGLLHFCRDEPLGAFNIYDFSENAPLMSLNIVNYLFRSSEPADSSLNGVLSNAAVDIVALSSDEFVTLSATKTLSFWSLSSHQQSRPKIQAAPSKDSVSWLSTVPNRFLVATSTGSESHVTRLSVCLPSGTALANTAGSSFEISSWAISESALEKDWSFAIQETADSLLERGLDSNVMTVQDFYVQSAPETLKYHILWKCYTYSSVVSYVVSPESGSIENTTHSHILNISPIEELMSMRGDGEIIDAIFNSGNYDEDIVTTALEVFEQNLGIATPMFTDGYLRKHVTNVINSVSESHGVNPNSLWYKFALICDEFKKTSQESLALLSTTDYIITSQVNGVGVFRLAHYYEEQNWNLKSSALAALLNSVASRFSLKVFKQVLGEIKKGKPINANDATNYATDFLSSRISDEETEDLMNSLASIPDVLEEIQSLVTDPHAKDILVPGVSAPFTGEGCGLLSKIVAIDTFKNIKKNHEQILLNLFVLLLLSEVNDTILEIFNAIIQKFNNYALMTQVFELSFKDSRSKSPIETHSISKSENSLFWKCAVARNDSLLQLILRKEYNLAFDYYCDVILSQNHESFLLDIFLELLNRNEVKIILEDLVKKIDTSLPIIKFLLGLVYLFNNQFEEFYTTFIDYLVYSMVKDQTTKEKLVERLNSQKIIKLFLSSVFTAHSLDFATKANYYHSLGNLCVAYAGNLKTRAEFGGIDLKLELLQKSVLFEKKAIEALESGSNQSSHDPLKMTYLRNLYSNAVEIKNYDDAVSALNDINGHVSPSEMKTLLSKLIRALLVNNKLELLFKKNSSDLFKQNYLQVDSIILEIANEDLILSNALRCYEYLYSWRLLGCVNTAASGKFGDVRGAAEALYIFITRFNLEKDILVSESTEFEDYKQFKLRILELYKIIINCLKTFKEVDDRWIIKRDTSNRLVIATVDELTLEYYKWLQELEKELS</sequence>
<dbReference type="EMBL" id="CP138895">
    <property type="protein sequence ID" value="WPK24260.1"/>
    <property type="molecule type" value="Genomic_DNA"/>
</dbReference>
<evidence type="ECO:0000259" key="1">
    <source>
        <dbReference type="Pfam" id="PF11715"/>
    </source>
</evidence>
<dbReference type="KEGG" id="asau:88172592"/>
<keyword evidence="3" id="KW-1185">Reference proteome</keyword>
<gene>
    <name evidence="2" type="ORF">PUMCH_001527</name>
</gene>
<proteinExistence type="predicted"/>
<dbReference type="RefSeq" id="XP_062876643.1">
    <property type="nucleotide sequence ID" value="XM_063020573.1"/>
</dbReference>
<dbReference type="AlphaFoldDB" id="A0AAX4H6W6"/>
<evidence type="ECO:0000313" key="3">
    <source>
        <dbReference type="Proteomes" id="UP001338582"/>
    </source>
</evidence>
<dbReference type="Pfam" id="PF11715">
    <property type="entry name" value="Beta-prop_Nup120_160"/>
    <property type="match status" value="1"/>
</dbReference>
<organism evidence="2 3">
    <name type="scientific">Australozyma saopauloensis</name>
    <dbReference type="NCBI Taxonomy" id="291208"/>
    <lineage>
        <taxon>Eukaryota</taxon>
        <taxon>Fungi</taxon>
        <taxon>Dikarya</taxon>
        <taxon>Ascomycota</taxon>
        <taxon>Saccharomycotina</taxon>
        <taxon>Pichiomycetes</taxon>
        <taxon>Metschnikowiaceae</taxon>
        <taxon>Australozyma</taxon>
    </lineage>
</organism>
<dbReference type="Proteomes" id="UP001338582">
    <property type="component" value="Chromosome 2"/>
</dbReference>
<name>A0AAX4H6W6_9ASCO</name>